<accession>A0A8T2IPQ8</accession>
<feature type="domain" description="Calponin-homology (CH)" evidence="1">
    <location>
        <begin position="7"/>
        <end position="112"/>
    </location>
</feature>
<dbReference type="Pfam" id="PF06294">
    <property type="entry name" value="CH_2"/>
    <property type="match status" value="1"/>
</dbReference>
<dbReference type="OrthoDB" id="193300at2759"/>
<dbReference type="GO" id="GO:0005930">
    <property type="term" value="C:axoneme"/>
    <property type="evidence" value="ECO:0007669"/>
    <property type="project" value="TreeGrafter"/>
</dbReference>
<dbReference type="GO" id="GO:0008017">
    <property type="term" value="F:microtubule binding"/>
    <property type="evidence" value="ECO:0007669"/>
    <property type="project" value="TreeGrafter"/>
</dbReference>
<dbReference type="SUPFAM" id="SSF47576">
    <property type="entry name" value="Calponin-homology domain, CH-domain"/>
    <property type="match status" value="1"/>
</dbReference>
<dbReference type="GO" id="GO:0051493">
    <property type="term" value="P:regulation of cytoskeleton organization"/>
    <property type="evidence" value="ECO:0007669"/>
    <property type="project" value="TreeGrafter"/>
</dbReference>
<dbReference type="PROSITE" id="PS50021">
    <property type="entry name" value="CH"/>
    <property type="match status" value="1"/>
</dbReference>
<reference evidence="2" key="1">
    <citation type="thesis" date="2020" institute="ProQuest LLC" country="789 East Eisenhower Parkway, Ann Arbor, MI, USA">
        <title>Comparative Genomics and Chromosome Evolution.</title>
        <authorList>
            <person name="Mudd A.B."/>
        </authorList>
    </citation>
    <scope>NUCLEOTIDE SEQUENCE</scope>
    <source>
        <strain evidence="2">Female2</strain>
        <tissue evidence="2">Blood</tissue>
    </source>
</reference>
<dbReference type="Proteomes" id="UP000812440">
    <property type="component" value="Chromosome 7"/>
</dbReference>
<evidence type="ECO:0000313" key="3">
    <source>
        <dbReference type="Proteomes" id="UP000812440"/>
    </source>
</evidence>
<dbReference type="Gene3D" id="1.10.418.10">
    <property type="entry name" value="Calponin-like domain"/>
    <property type="match status" value="1"/>
</dbReference>
<protein>
    <recommendedName>
        <fullName evidence="1">Calponin-homology (CH) domain-containing protein</fullName>
    </recommendedName>
</protein>
<name>A0A8T2IPQ8_9PIPI</name>
<dbReference type="EMBL" id="JAACNH010000008">
    <property type="protein sequence ID" value="KAG8434945.1"/>
    <property type="molecule type" value="Genomic_DNA"/>
</dbReference>
<evidence type="ECO:0000313" key="2">
    <source>
        <dbReference type="EMBL" id="KAG8434945.1"/>
    </source>
</evidence>
<dbReference type="InterPro" id="IPR001715">
    <property type="entry name" value="CH_dom"/>
</dbReference>
<organism evidence="2 3">
    <name type="scientific">Hymenochirus boettgeri</name>
    <name type="common">Congo dwarf clawed frog</name>
    <dbReference type="NCBI Taxonomy" id="247094"/>
    <lineage>
        <taxon>Eukaryota</taxon>
        <taxon>Metazoa</taxon>
        <taxon>Chordata</taxon>
        <taxon>Craniata</taxon>
        <taxon>Vertebrata</taxon>
        <taxon>Euteleostomi</taxon>
        <taxon>Amphibia</taxon>
        <taxon>Batrachia</taxon>
        <taxon>Anura</taxon>
        <taxon>Pipoidea</taxon>
        <taxon>Pipidae</taxon>
        <taxon>Pipinae</taxon>
        <taxon>Hymenochirus</taxon>
    </lineage>
</organism>
<comment type="caution">
    <text evidence="2">The sequence shown here is derived from an EMBL/GenBank/DDBJ whole genome shotgun (WGS) entry which is preliminary data.</text>
</comment>
<evidence type="ECO:0000259" key="1">
    <source>
        <dbReference type="PROSITE" id="PS50021"/>
    </source>
</evidence>
<proteinExistence type="predicted"/>
<dbReference type="InterPro" id="IPR010441">
    <property type="entry name" value="CH_2"/>
</dbReference>
<dbReference type="PANTHER" id="PTHR12509">
    <property type="entry name" value="SPERMATOGENESIS-ASSOCIATED 4-RELATED"/>
    <property type="match status" value="1"/>
</dbReference>
<gene>
    <name evidence="2" type="ORF">GDO86_013056</name>
</gene>
<keyword evidence="3" id="KW-1185">Reference proteome</keyword>
<dbReference type="InterPro" id="IPR036872">
    <property type="entry name" value="CH_dom_sf"/>
</dbReference>
<dbReference type="FunFam" id="1.10.418.10:FF:000059">
    <property type="entry name" value="RIKEN cDNA 6430531B16 gene"/>
    <property type="match status" value="1"/>
</dbReference>
<sequence length="243" mass="28039">MSPDMSEEQLQELYAWIDQVPLSRAKKNIARDFSDGVMVAEVVKHFLPKIVDMHNYIPANSAQQKLSNWGILNRKVFSKCNFHVPEDILRKVITNIPGVIEPVLYTLRQKINEKLQEQCQIQRTTQEAKVSEYLSLNVGQPIYVSDAPLSQVYVKVSHHSGSTEKKVNQNIRSDGHSNPYAHLEPGIRFVLEEKEQELLGLKETVQILQMKVQRLEHLVQLKDLRIDDLTRHLNRQKGQRSIT</sequence>
<dbReference type="AlphaFoldDB" id="A0A8T2IPQ8"/>
<dbReference type="PANTHER" id="PTHR12509:SF9">
    <property type="entry name" value="SPERM FLAGELLAR PROTEIN 1 ISOFORM X1"/>
    <property type="match status" value="1"/>
</dbReference>
<dbReference type="InterPro" id="IPR052111">
    <property type="entry name" value="Spermatogenesis_Ciliary_MAP"/>
</dbReference>